<dbReference type="VEuPathDB" id="FungiDB:BD410DRAFT_130287"/>
<gene>
    <name evidence="1" type="ORF">BD410DRAFT_130287</name>
</gene>
<organism evidence="1 2">
    <name type="scientific">Rickenella mellea</name>
    <dbReference type="NCBI Taxonomy" id="50990"/>
    <lineage>
        <taxon>Eukaryota</taxon>
        <taxon>Fungi</taxon>
        <taxon>Dikarya</taxon>
        <taxon>Basidiomycota</taxon>
        <taxon>Agaricomycotina</taxon>
        <taxon>Agaricomycetes</taxon>
        <taxon>Hymenochaetales</taxon>
        <taxon>Rickenellaceae</taxon>
        <taxon>Rickenella</taxon>
    </lineage>
</organism>
<evidence type="ECO:0000313" key="2">
    <source>
        <dbReference type="Proteomes" id="UP000294933"/>
    </source>
</evidence>
<reference evidence="1 2" key="1">
    <citation type="submission" date="2018-06" db="EMBL/GenBank/DDBJ databases">
        <title>A transcriptomic atlas of mushroom development highlights an independent origin of complex multicellularity.</title>
        <authorList>
            <consortium name="DOE Joint Genome Institute"/>
            <person name="Krizsan K."/>
            <person name="Almasi E."/>
            <person name="Merenyi Z."/>
            <person name="Sahu N."/>
            <person name="Viragh M."/>
            <person name="Koszo T."/>
            <person name="Mondo S."/>
            <person name="Kiss B."/>
            <person name="Balint B."/>
            <person name="Kues U."/>
            <person name="Barry K."/>
            <person name="Hegedus J.C."/>
            <person name="Henrissat B."/>
            <person name="Johnson J."/>
            <person name="Lipzen A."/>
            <person name="Ohm R."/>
            <person name="Nagy I."/>
            <person name="Pangilinan J."/>
            <person name="Yan J."/>
            <person name="Xiong Y."/>
            <person name="Grigoriev I.V."/>
            <person name="Hibbett D.S."/>
            <person name="Nagy L.G."/>
        </authorList>
    </citation>
    <scope>NUCLEOTIDE SEQUENCE [LARGE SCALE GENOMIC DNA]</scope>
    <source>
        <strain evidence="1 2">SZMC22713</strain>
    </source>
</reference>
<evidence type="ECO:0008006" key="3">
    <source>
        <dbReference type="Google" id="ProtNLM"/>
    </source>
</evidence>
<dbReference type="Gene3D" id="1.10.510.10">
    <property type="entry name" value="Transferase(Phosphotransferase) domain 1"/>
    <property type="match status" value="1"/>
</dbReference>
<keyword evidence="2" id="KW-1185">Reference proteome</keyword>
<dbReference type="Proteomes" id="UP000294933">
    <property type="component" value="Unassembled WGS sequence"/>
</dbReference>
<accession>A0A4Y7QA40</accession>
<dbReference type="EMBL" id="ML170168">
    <property type="protein sequence ID" value="TDL23962.1"/>
    <property type="molecule type" value="Genomic_DNA"/>
</dbReference>
<dbReference type="OrthoDB" id="4062651at2759"/>
<protein>
    <recommendedName>
        <fullName evidence="3">Protein kinase domain-containing protein</fullName>
    </recommendedName>
</protein>
<proteinExistence type="predicted"/>
<dbReference type="InterPro" id="IPR011009">
    <property type="entry name" value="Kinase-like_dom_sf"/>
</dbReference>
<name>A0A4Y7QA40_9AGAM</name>
<dbReference type="SUPFAM" id="SSF56112">
    <property type="entry name" value="Protein kinase-like (PK-like)"/>
    <property type="match status" value="1"/>
</dbReference>
<dbReference type="AlphaFoldDB" id="A0A4Y7QA40"/>
<evidence type="ECO:0000313" key="1">
    <source>
        <dbReference type="EMBL" id="TDL23962.1"/>
    </source>
</evidence>
<sequence>MNANRVFLAGLDKTLERLSRQFAVWSTLNHPNVARLLGKTTHTRDSELFWGVPCIISRWYEGRTLARYVTKTKRNDPLGYFYGRADAMIERLELVGPLLSPFHCLLV</sequence>